<dbReference type="RefSeq" id="XP_019519657.1">
    <property type="nucleotide sequence ID" value="XM_019664112.1"/>
</dbReference>
<dbReference type="KEGG" id="hai:109394226"/>
<keyword evidence="2" id="KW-1185">Reference proteome</keyword>
<evidence type="ECO:0000313" key="3">
    <source>
        <dbReference type="RefSeq" id="XP_019519657.1"/>
    </source>
</evidence>
<organism evidence="2 3">
    <name type="scientific">Hipposideros armiger</name>
    <name type="common">Great Himalayan leaf-nosed bat</name>
    <dbReference type="NCBI Taxonomy" id="186990"/>
    <lineage>
        <taxon>Eukaryota</taxon>
        <taxon>Metazoa</taxon>
        <taxon>Chordata</taxon>
        <taxon>Craniata</taxon>
        <taxon>Vertebrata</taxon>
        <taxon>Euteleostomi</taxon>
        <taxon>Mammalia</taxon>
        <taxon>Eutheria</taxon>
        <taxon>Laurasiatheria</taxon>
        <taxon>Chiroptera</taxon>
        <taxon>Yinpterochiroptera</taxon>
        <taxon>Rhinolophoidea</taxon>
        <taxon>Hipposideridae</taxon>
        <taxon>Hipposideros</taxon>
    </lineage>
</organism>
<dbReference type="GeneID" id="109394226"/>
<feature type="compositionally biased region" description="Polar residues" evidence="1">
    <location>
        <begin position="95"/>
        <end position="109"/>
    </location>
</feature>
<gene>
    <name evidence="3" type="primary">LOC109394226</name>
</gene>
<feature type="compositionally biased region" description="Basic and acidic residues" evidence="1">
    <location>
        <begin position="1"/>
        <end position="12"/>
    </location>
</feature>
<feature type="compositionally biased region" description="Pro residues" evidence="1">
    <location>
        <begin position="17"/>
        <end position="28"/>
    </location>
</feature>
<feature type="compositionally biased region" description="Pro residues" evidence="1">
    <location>
        <begin position="35"/>
        <end position="62"/>
    </location>
</feature>
<evidence type="ECO:0000313" key="2">
    <source>
        <dbReference type="Proteomes" id="UP000694851"/>
    </source>
</evidence>
<name>A0A8B7T1W1_HIPAR</name>
<proteinExistence type="predicted"/>
<protein>
    <submittedName>
        <fullName evidence="3">Vegetative cell wall protein gp1-like</fullName>
    </submittedName>
</protein>
<dbReference type="AlphaFoldDB" id="A0A8B7T1W1"/>
<sequence>MGARDCKPDAAPRRPCGHPPPPQLPPRSAPGAQPLAPPDSHPSPAAPGRPAGPVPLPAPRPPAVSSAGASARGPPRLPSSFSAVCPVKTLPGSRVLTTANPPLVTSSLAASAAGA</sequence>
<evidence type="ECO:0000256" key="1">
    <source>
        <dbReference type="SAM" id="MobiDB-lite"/>
    </source>
</evidence>
<feature type="compositionally biased region" description="Low complexity" evidence="1">
    <location>
        <begin position="63"/>
        <end position="74"/>
    </location>
</feature>
<reference evidence="3" key="1">
    <citation type="submission" date="2025-08" db="UniProtKB">
        <authorList>
            <consortium name="RefSeq"/>
        </authorList>
    </citation>
    <scope>IDENTIFICATION</scope>
    <source>
        <tissue evidence="3">Muscle</tissue>
    </source>
</reference>
<feature type="region of interest" description="Disordered" evidence="1">
    <location>
        <begin position="1"/>
        <end position="115"/>
    </location>
</feature>
<accession>A0A8B7T1W1</accession>
<dbReference type="Proteomes" id="UP000694851">
    <property type="component" value="Unplaced"/>
</dbReference>